<evidence type="ECO:0000259" key="1">
    <source>
        <dbReference type="Pfam" id="PF21530"/>
    </source>
</evidence>
<dbReference type="InterPro" id="IPR049163">
    <property type="entry name" value="Pif1-like_2B_dom"/>
</dbReference>
<reference evidence="2 3" key="1">
    <citation type="journal article" date="2019" name="Commun. Biol.">
        <title>The bagworm genome reveals a unique fibroin gene that provides high tensile strength.</title>
        <authorList>
            <person name="Kono N."/>
            <person name="Nakamura H."/>
            <person name="Ohtoshi R."/>
            <person name="Tomita M."/>
            <person name="Numata K."/>
            <person name="Arakawa K."/>
        </authorList>
    </citation>
    <scope>NUCLEOTIDE SEQUENCE [LARGE SCALE GENOMIC DNA]</scope>
</reference>
<sequence length="155" mass="16940">MLQCSSTVQYRALSMSMPPLRRHKPSGASLYFSHQRLSITKAACRTGSERASGLLLIAQEPTTARPSIFVPVLPPHKLKIKIGMPIILLRKLNPPTLCNGTRLQELMSLQRNVIEGRIISGCGNVGSDALQTGPAIRELVSIVLCSDELRTGLWP</sequence>
<accession>A0A4C1UJG2</accession>
<evidence type="ECO:0000313" key="2">
    <source>
        <dbReference type="EMBL" id="GBP26555.1"/>
    </source>
</evidence>
<organism evidence="2 3">
    <name type="scientific">Eumeta variegata</name>
    <name type="common">Bagworm moth</name>
    <name type="synonym">Eumeta japonica</name>
    <dbReference type="NCBI Taxonomy" id="151549"/>
    <lineage>
        <taxon>Eukaryota</taxon>
        <taxon>Metazoa</taxon>
        <taxon>Ecdysozoa</taxon>
        <taxon>Arthropoda</taxon>
        <taxon>Hexapoda</taxon>
        <taxon>Insecta</taxon>
        <taxon>Pterygota</taxon>
        <taxon>Neoptera</taxon>
        <taxon>Endopterygota</taxon>
        <taxon>Lepidoptera</taxon>
        <taxon>Glossata</taxon>
        <taxon>Ditrysia</taxon>
        <taxon>Tineoidea</taxon>
        <taxon>Psychidae</taxon>
        <taxon>Oiketicinae</taxon>
        <taxon>Eumeta</taxon>
    </lineage>
</organism>
<dbReference type="PANTHER" id="PTHR10492">
    <property type="match status" value="1"/>
</dbReference>
<dbReference type="STRING" id="151549.A0A4C1UJG2"/>
<dbReference type="Pfam" id="PF21530">
    <property type="entry name" value="Pif1_2B_dom"/>
    <property type="match status" value="1"/>
</dbReference>
<dbReference type="AlphaFoldDB" id="A0A4C1UJG2"/>
<feature type="domain" description="DNA helicase Pif1-like 2B" evidence="1">
    <location>
        <begin position="67"/>
        <end position="104"/>
    </location>
</feature>
<gene>
    <name evidence="2" type="ORF">EVAR_86058_1</name>
</gene>
<dbReference type="PANTHER" id="PTHR10492:SF57">
    <property type="entry name" value="ATP-DEPENDENT DNA HELICASE"/>
    <property type="match status" value="1"/>
</dbReference>
<comment type="caution">
    <text evidence="2">The sequence shown here is derived from an EMBL/GenBank/DDBJ whole genome shotgun (WGS) entry which is preliminary data.</text>
</comment>
<name>A0A4C1UJG2_EUMVA</name>
<proteinExistence type="predicted"/>
<protein>
    <recommendedName>
        <fullName evidence="1">DNA helicase Pif1-like 2B domain-containing protein</fullName>
    </recommendedName>
</protein>
<dbReference type="Proteomes" id="UP000299102">
    <property type="component" value="Unassembled WGS sequence"/>
</dbReference>
<evidence type="ECO:0000313" key="3">
    <source>
        <dbReference type="Proteomes" id="UP000299102"/>
    </source>
</evidence>
<dbReference type="EMBL" id="BGZK01000181">
    <property type="protein sequence ID" value="GBP26555.1"/>
    <property type="molecule type" value="Genomic_DNA"/>
</dbReference>
<keyword evidence="3" id="KW-1185">Reference proteome</keyword>